<dbReference type="InterPro" id="IPR018108">
    <property type="entry name" value="MCP_transmembrane"/>
</dbReference>
<feature type="compositionally biased region" description="Low complexity" evidence="11">
    <location>
        <begin position="202"/>
        <end position="214"/>
    </location>
</feature>
<keyword evidence="2 10" id="KW-0813">Transport</keyword>
<evidence type="ECO:0000256" key="6">
    <source>
        <dbReference type="ARBA" id="ARBA00022989"/>
    </source>
</evidence>
<comment type="subcellular location">
    <subcellularLocation>
        <location evidence="1">Mitochondrion inner membrane</location>
        <topology evidence="1">Multi-pass membrane protein</topology>
    </subcellularLocation>
</comment>
<evidence type="ECO:0000313" key="13">
    <source>
        <dbReference type="Proteomes" id="UP000311382"/>
    </source>
</evidence>
<dbReference type="PROSITE" id="PS50920">
    <property type="entry name" value="SOLCAR"/>
    <property type="match status" value="3"/>
</dbReference>
<feature type="region of interest" description="Disordered" evidence="11">
    <location>
        <begin position="173"/>
        <end position="226"/>
    </location>
</feature>
<feature type="repeat" description="Solcar" evidence="9">
    <location>
        <begin position="285"/>
        <end position="374"/>
    </location>
</feature>
<dbReference type="AlphaFoldDB" id="A0A5C5FTN6"/>
<evidence type="ECO:0000256" key="1">
    <source>
        <dbReference type="ARBA" id="ARBA00004448"/>
    </source>
</evidence>
<name>A0A5C5FTN6_9BASI</name>
<evidence type="ECO:0000256" key="8">
    <source>
        <dbReference type="ARBA" id="ARBA00023136"/>
    </source>
</evidence>
<feature type="compositionally biased region" description="Low complexity" evidence="11">
    <location>
        <begin position="1"/>
        <end position="18"/>
    </location>
</feature>
<dbReference type="Proteomes" id="UP000311382">
    <property type="component" value="Unassembled WGS sequence"/>
</dbReference>
<keyword evidence="6" id="KW-1133">Transmembrane helix</keyword>
<proteinExistence type="inferred from homology"/>
<dbReference type="SUPFAM" id="SSF103506">
    <property type="entry name" value="Mitochondrial carrier"/>
    <property type="match status" value="1"/>
</dbReference>
<dbReference type="GO" id="GO:1990519">
    <property type="term" value="P:pyrimidine nucleotide import into mitochondrion"/>
    <property type="evidence" value="ECO:0007669"/>
    <property type="project" value="TreeGrafter"/>
</dbReference>
<keyword evidence="5" id="KW-0999">Mitochondrion inner membrane</keyword>
<evidence type="ECO:0000256" key="7">
    <source>
        <dbReference type="ARBA" id="ARBA00023128"/>
    </source>
</evidence>
<accession>A0A5C5FTN6</accession>
<dbReference type="Gene3D" id="1.50.40.10">
    <property type="entry name" value="Mitochondrial carrier domain"/>
    <property type="match status" value="2"/>
</dbReference>
<feature type="repeat" description="Solcar" evidence="9">
    <location>
        <begin position="139"/>
        <end position="268"/>
    </location>
</feature>
<keyword evidence="4" id="KW-0677">Repeat</keyword>
<dbReference type="GO" id="GO:0005743">
    <property type="term" value="C:mitochondrial inner membrane"/>
    <property type="evidence" value="ECO:0007669"/>
    <property type="project" value="UniProtKB-SubCell"/>
</dbReference>
<dbReference type="GO" id="GO:0015218">
    <property type="term" value="F:pyrimidine nucleotide transmembrane transporter activity"/>
    <property type="evidence" value="ECO:0007669"/>
    <property type="project" value="InterPro"/>
</dbReference>
<keyword evidence="13" id="KW-1185">Reference proteome</keyword>
<dbReference type="InterPro" id="IPR049562">
    <property type="entry name" value="SLC25A33/36-like"/>
</dbReference>
<dbReference type="OrthoDB" id="269120at2759"/>
<sequence length="393" mass="41607">MPTPAAPSTSTSSSSPRAAAHKVPRSKPPPALHLVAGGLGGMAGAVVTAPFDVVKTRLQSDLFARVAESHSRTGIRALLWNFVDTGKILRDVYKYEGASALLKGLGPTLAGAVPARSINFFVYGNGKAMFADTFNHGKENTAVHLAAAATAGVATAAATNPIWVVKTDMQLRQQERDAAKSSTPTPRRPPPPPAPKPHQQVFSHSFRSLSSPPSAMQGPPPRPTSYSTAVQIMRTQGVRGFYRGLSASLLGVTEGTIQWSLYEQFKRMVRADNGGGGGGEGGGGDASWRVSAAAGGAKLVATVITYPHEVVRTRLRQPIPPGGAARYTSLVQSFRLVVREEGWRALYGGMSAHLMRVIPNAAAMFTVYEFLLSVADTSQAARIDGENEVVVRE</sequence>
<comment type="caution">
    <text evidence="12">The sequence shown here is derived from an EMBL/GenBank/DDBJ whole genome shotgun (WGS) entry which is preliminary data.</text>
</comment>
<dbReference type="STRING" id="5288.A0A5C5FTN6"/>
<feature type="region of interest" description="Disordered" evidence="11">
    <location>
        <begin position="1"/>
        <end position="29"/>
    </location>
</feature>
<dbReference type="Pfam" id="PF00153">
    <property type="entry name" value="Mito_carr"/>
    <property type="match status" value="4"/>
</dbReference>
<reference evidence="12 13" key="1">
    <citation type="submission" date="2019-03" db="EMBL/GenBank/DDBJ databases">
        <title>Rhodosporidium diobovatum UCD-FST 08-225 genome sequencing, assembly, and annotation.</title>
        <authorList>
            <person name="Fakankun I.U."/>
            <person name="Fristensky B."/>
            <person name="Levin D.B."/>
        </authorList>
    </citation>
    <scope>NUCLEOTIDE SEQUENCE [LARGE SCALE GENOMIC DNA]</scope>
    <source>
        <strain evidence="12 13">UCD-FST 08-225</strain>
    </source>
</reference>
<evidence type="ECO:0000256" key="2">
    <source>
        <dbReference type="ARBA" id="ARBA00022448"/>
    </source>
</evidence>
<dbReference type="InterPro" id="IPR023395">
    <property type="entry name" value="MCP_dom_sf"/>
</dbReference>
<evidence type="ECO:0000256" key="11">
    <source>
        <dbReference type="SAM" id="MobiDB-lite"/>
    </source>
</evidence>
<evidence type="ECO:0000256" key="3">
    <source>
        <dbReference type="ARBA" id="ARBA00022692"/>
    </source>
</evidence>
<gene>
    <name evidence="12" type="ORF">DMC30DRAFT_400025</name>
</gene>
<dbReference type="PANTHER" id="PTHR45829">
    <property type="entry name" value="MITOCHONDRIAL CARRIER PROTEIN RIM2"/>
    <property type="match status" value="1"/>
</dbReference>
<dbReference type="EMBL" id="SOZI01000091">
    <property type="protein sequence ID" value="TNY19572.1"/>
    <property type="molecule type" value="Genomic_DNA"/>
</dbReference>
<dbReference type="PANTHER" id="PTHR45829:SF4">
    <property type="entry name" value="MITOCHONDRIAL CARRIER PROTEIN RIM2"/>
    <property type="match status" value="1"/>
</dbReference>
<keyword evidence="7" id="KW-0496">Mitochondrion</keyword>
<feature type="repeat" description="Solcar" evidence="9">
    <location>
        <begin position="28"/>
        <end position="129"/>
    </location>
</feature>
<feature type="compositionally biased region" description="Pro residues" evidence="11">
    <location>
        <begin position="186"/>
        <end position="196"/>
    </location>
</feature>
<evidence type="ECO:0000256" key="10">
    <source>
        <dbReference type="RuleBase" id="RU000488"/>
    </source>
</evidence>
<evidence type="ECO:0000256" key="9">
    <source>
        <dbReference type="PROSITE-ProRule" id="PRU00282"/>
    </source>
</evidence>
<protein>
    <submittedName>
        <fullName evidence="12">Mitochondrial carrier domain-containing protein</fullName>
    </submittedName>
</protein>
<organism evidence="12 13">
    <name type="scientific">Rhodotorula diobovata</name>
    <dbReference type="NCBI Taxonomy" id="5288"/>
    <lineage>
        <taxon>Eukaryota</taxon>
        <taxon>Fungi</taxon>
        <taxon>Dikarya</taxon>
        <taxon>Basidiomycota</taxon>
        <taxon>Pucciniomycotina</taxon>
        <taxon>Microbotryomycetes</taxon>
        <taxon>Sporidiobolales</taxon>
        <taxon>Sporidiobolaceae</taxon>
        <taxon>Rhodotorula</taxon>
    </lineage>
</organism>
<comment type="similarity">
    <text evidence="10">Belongs to the mitochondrial carrier (TC 2.A.29) family.</text>
</comment>
<evidence type="ECO:0000313" key="12">
    <source>
        <dbReference type="EMBL" id="TNY19572.1"/>
    </source>
</evidence>
<evidence type="ECO:0000256" key="5">
    <source>
        <dbReference type="ARBA" id="ARBA00022792"/>
    </source>
</evidence>
<keyword evidence="8 9" id="KW-0472">Membrane</keyword>
<keyword evidence="3 9" id="KW-0812">Transmembrane</keyword>
<evidence type="ECO:0000256" key="4">
    <source>
        <dbReference type="ARBA" id="ARBA00022737"/>
    </source>
</evidence>